<dbReference type="AlphaFoldDB" id="A0A7I8V7Y6"/>
<feature type="domain" description="P-type" evidence="4">
    <location>
        <begin position="292"/>
        <end position="334"/>
    </location>
</feature>
<dbReference type="OrthoDB" id="6020543at2759"/>
<keyword evidence="3" id="KW-0732">Signal</keyword>
<feature type="signal peptide" evidence="3">
    <location>
        <begin position="1"/>
        <end position="17"/>
    </location>
</feature>
<dbReference type="PANTHER" id="PTHR42972:SF8">
    <property type="entry name" value="POLYHYDROXYBUTYRATE DEPOLYMERASE"/>
    <property type="match status" value="1"/>
</dbReference>
<evidence type="ECO:0000256" key="3">
    <source>
        <dbReference type="SAM" id="SignalP"/>
    </source>
</evidence>
<dbReference type="InterPro" id="IPR000519">
    <property type="entry name" value="P_trefoil_dom"/>
</dbReference>
<evidence type="ECO:0000256" key="1">
    <source>
        <dbReference type="ARBA" id="ARBA00023157"/>
    </source>
</evidence>
<evidence type="ECO:0000313" key="6">
    <source>
        <dbReference type="Proteomes" id="UP000549394"/>
    </source>
</evidence>
<evidence type="ECO:0000259" key="4">
    <source>
        <dbReference type="PROSITE" id="PS51448"/>
    </source>
</evidence>
<feature type="chain" id="PRO_5029503554" evidence="3">
    <location>
        <begin position="18"/>
        <end position="431"/>
    </location>
</feature>
<dbReference type="SUPFAM" id="SSF57492">
    <property type="entry name" value="Trefoil"/>
    <property type="match status" value="2"/>
</dbReference>
<dbReference type="Gene3D" id="3.40.50.1820">
    <property type="entry name" value="alpha/beta hydrolase"/>
    <property type="match status" value="1"/>
</dbReference>
<keyword evidence="1" id="KW-1015">Disulfide bond</keyword>
<dbReference type="SUPFAM" id="SSF53474">
    <property type="entry name" value="alpha/beta-Hydrolases"/>
    <property type="match status" value="2"/>
</dbReference>
<reference evidence="5 6" key="1">
    <citation type="submission" date="2020-08" db="EMBL/GenBank/DDBJ databases">
        <authorList>
            <person name="Hejnol A."/>
        </authorList>
    </citation>
    <scope>NUCLEOTIDE SEQUENCE [LARGE SCALE GENOMIC DNA]</scope>
</reference>
<evidence type="ECO:0000313" key="5">
    <source>
        <dbReference type="EMBL" id="CAD5110723.1"/>
    </source>
</evidence>
<organism evidence="5 6">
    <name type="scientific">Dimorphilus gyrociliatus</name>
    <dbReference type="NCBI Taxonomy" id="2664684"/>
    <lineage>
        <taxon>Eukaryota</taxon>
        <taxon>Metazoa</taxon>
        <taxon>Spiralia</taxon>
        <taxon>Lophotrochozoa</taxon>
        <taxon>Annelida</taxon>
        <taxon>Polychaeta</taxon>
        <taxon>Polychaeta incertae sedis</taxon>
        <taxon>Dinophilidae</taxon>
        <taxon>Dimorphilus</taxon>
    </lineage>
</organism>
<dbReference type="PROSITE" id="PS51448">
    <property type="entry name" value="P_TREFOIL_2"/>
    <property type="match status" value="2"/>
</dbReference>
<dbReference type="Gene3D" id="4.10.110.10">
    <property type="entry name" value="Spasmolytic Protein, domain 1"/>
    <property type="match status" value="2"/>
</dbReference>
<sequence>MFRATLVLFTLVNLSFSQTPLKRYNTDPNQVSYSGISAGAAMATQMHVAYSSETVGVGLMATPGPYYCAEGNLFTALNTCMGFPNGIYVEDCITETENFAREGRIDPTSNLRNDKVFILHGKEDPTVGIDAAAKVRQYYEHYGATIAEELSLSLGHGVPTTNYGISCPDTSSPYLNKCNYDGAFSLLKHIYPDIIKPSTNHQLTGKLLRYDQEEFQKDPNDHSFDDDGFVYVPAACELEMNDLFAQNECEIPVGDRKKCGFDSITEEQCIVNRGCCWRPDGPFNCFEKATADKCAVSANDREECGFSGINQTICENDRNCCWKEEQPYYCFRPKSGGPTPGGKCKVHMVFHGCLQGNEMVGEEFVRNAGYNEIADVNNIVVLYPEVVSNVMLGNMNGCYDWWGYEDENYAVKDGEQMLAVYKMIQRVLGQD</sequence>
<dbReference type="SMART" id="SM00018">
    <property type="entry name" value="PD"/>
    <property type="match status" value="2"/>
</dbReference>
<dbReference type="InterPro" id="IPR029058">
    <property type="entry name" value="AB_hydrolase_fold"/>
</dbReference>
<comment type="caution">
    <text evidence="5">The sequence shown here is derived from an EMBL/GenBank/DDBJ whole genome shotgun (WGS) entry which is preliminary data.</text>
</comment>
<comment type="caution">
    <text evidence="2">Lacks conserved residue(s) required for the propagation of feature annotation.</text>
</comment>
<evidence type="ECO:0000256" key="2">
    <source>
        <dbReference type="PROSITE-ProRule" id="PRU00779"/>
    </source>
</evidence>
<dbReference type="Pfam" id="PF00088">
    <property type="entry name" value="Trefoil"/>
    <property type="match status" value="2"/>
</dbReference>
<dbReference type="EMBL" id="CAJFCJ010000001">
    <property type="protein sequence ID" value="CAD5110723.1"/>
    <property type="molecule type" value="Genomic_DNA"/>
</dbReference>
<accession>A0A7I8V7Y6</accession>
<name>A0A7I8V7Y6_9ANNE</name>
<protein>
    <submittedName>
        <fullName evidence="5">DgyrCDS95</fullName>
    </submittedName>
</protein>
<feature type="domain" description="P-type" evidence="4">
    <location>
        <begin position="247"/>
        <end position="289"/>
    </location>
</feature>
<dbReference type="CDD" id="cd00111">
    <property type="entry name" value="Trefoil"/>
    <property type="match status" value="2"/>
</dbReference>
<dbReference type="Proteomes" id="UP000549394">
    <property type="component" value="Unassembled WGS sequence"/>
</dbReference>
<proteinExistence type="predicted"/>
<keyword evidence="6" id="KW-1185">Reference proteome</keyword>
<dbReference type="PANTHER" id="PTHR42972">
    <property type="entry name" value="TOL-PAL SYSTEM PROTEIN TOLB"/>
    <property type="match status" value="1"/>
</dbReference>
<gene>
    <name evidence="5" type="ORF">DGYR_LOCUS87</name>
</gene>
<dbReference type="InterPro" id="IPR044913">
    <property type="entry name" value="P_trefoil_dom_sf"/>
</dbReference>